<organism evidence="1 2">
    <name type="scientific">Anaerobutyricum hallii</name>
    <dbReference type="NCBI Taxonomy" id="39488"/>
    <lineage>
        <taxon>Bacteria</taxon>
        <taxon>Bacillati</taxon>
        <taxon>Bacillota</taxon>
        <taxon>Clostridia</taxon>
        <taxon>Lachnospirales</taxon>
        <taxon>Lachnospiraceae</taxon>
        <taxon>Anaerobutyricum</taxon>
    </lineage>
</organism>
<proteinExistence type="predicted"/>
<dbReference type="PANTHER" id="PTHR11122">
    <property type="entry name" value="APOSPORY-ASSOCIATED PROTEIN C-RELATED"/>
    <property type="match status" value="1"/>
</dbReference>
<name>A0A374NR25_9FIRM</name>
<dbReference type="InterPro" id="IPR014718">
    <property type="entry name" value="GH-type_carb-bd"/>
</dbReference>
<dbReference type="InterPro" id="IPR008183">
    <property type="entry name" value="Aldose_1/G6P_1-epimerase"/>
</dbReference>
<dbReference type="SUPFAM" id="SSF74650">
    <property type="entry name" value="Galactose mutarotase-like"/>
    <property type="match status" value="1"/>
</dbReference>
<dbReference type="GO" id="GO:0030246">
    <property type="term" value="F:carbohydrate binding"/>
    <property type="evidence" value="ECO:0007669"/>
    <property type="project" value="InterPro"/>
</dbReference>
<protein>
    <submittedName>
        <fullName evidence="1">Aldose 1-epimerase family protein</fullName>
    </submittedName>
</protein>
<reference evidence="1 2" key="1">
    <citation type="submission" date="2018-08" db="EMBL/GenBank/DDBJ databases">
        <title>A genome reference for cultivated species of the human gut microbiota.</title>
        <authorList>
            <person name="Zou Y."/>
            <person name="Xue W."/>
            <person name="Luo G."/>
        </authorList>
    </citation>
    <scope>NUCLEOTIDE SEQUENCE [LARGE SCALE GENOMIC DNA]</scope>
    <source>
        <strain evidence="1 2">TM10-1AC</strain>
    </source>
</reference>
<accession>A0A374NR25</accession>
<gene>
    <name evidence="1" type="ORF">DXD91_06360</name>
</gene>
<comment type="caution">
    <text evidence="1">The sequence shown here is derived from an EMBL/GenBank/DDBJ whole genome shotgun (WGS) entry which is preliminary data.</text>
</comment>
<dbReference type="Proteomes" id="UP000262524">
    <property type="component" value="Unassembled WGS sequence"/>
</dbReference>
<dbReference type="EMBL" id="QSOE01000030">
    <property type="protein sequence ID" value="RGI89067.1"/>
    <property type="molecule type" value="Genomic_DNA"/>
</dbReference>
<dbReference type="CDD" id="cd09024">
    <property type="entry name" value="Aldose_epim_lacX"/>
    <property type="match status" value="1"/>
</dbReference>
<dbReference type="InterPro" id="IPR011013">
    <property type="entry name" value="Gal_mutarotase_sf_dom"/>
</dbReference>
<dbReference type="GO" id="GO:0005975">
    <property type="term" value="P:carbohydrate metabolic process"/>
    <property type="evidence" value="ECO:0007669"/>
    <property type="project" value="InterPro"/>
</dbReference>
<dbReference type="GO" id="GO:0016853">
    <property type="term" value="F:isomerase activity"/>
    <property type="evidence" value="ECO:0007669"/>
    <property type="project" value="InterPro"/>
</dbReference>
<evidence type="ECO:0000313" key="2">
    <source>
        <dbReference type="Proteomes" id="UP000262524"/>
    </source>
</evidence>
<dbReference type="Pfam" id="PF01263">
    <property type="entry name" value="Aldose_epim"/>
    <property type="match status" value="1"/>
</dbReference>
<evidence type="ECO:0000313" key="1">
    <source>
        <dbReference type="EMBL" id="RGI89067.1"/>
    </source>
</evidence>
<dbReference type="PANTHER" id="PTHR11122:SF13">
    <property type="entry name" value="GLUCOSE-6-PHOSPHATE 1-EPIMERASE"/>
    <property type="match status" value="1"/>
</dbReference>
<dbReference type="InterPro" id="IPR037481">
    <property type="entry name" value="LacX"/>
</dbReference>
<dbReference type="Gene3D" id="2.70.98.10">
    <property type="match status" value="1"/>
</dbReference>
<dbReference type="AlphaFoldDB" id="A0A374NR25"/>
<sequence length="300" mass="34099">MKGENKMAAYTIENEKLSVKIAVHGAELSSIYDKENDRELVWQAEQAFWNRHAPVLFPNVGKCYGGYFTYNGKEYPMGQHGFARDKEFEQVAAGEDFVTYRLCADEETKKAYPFDFILEITHRLQENRLSVEWTVKNTDNKEMYFTIGGHPAFNVNVLPGTDFEDYFLVFKEGTESLSYVLLDTESGTAIADKTYKLKLTDSKYALKKGMFDKDALVFDNGQIEWAALALPDGKPYIALESKGFPNFGIWSKPGAPYVCLEPWCGRCDNRGFEGEISEKPGVNTLKVGEVFEKSYDIIVY</sequence>